<proteinExistence type="predicted"/>
<accession>A0A1G1XLM8</accession>
<dbReference type="EMBL" id="MHHY01000009">
    <property type="protein sequence ID" value="OGY40217.1"/>
    <property type="molecule type" value="Genomic_DNA"/>
</dbReference>
<organism evidence="1 2">
    <name type="scientific">Candidatus Brennerbacteria bacterium RIFOXYD1_FULL_41_16</name>
    <dbReference type="NCBI Taxonomy" id="1797529"/>
    <lineage>
        <taxon>Bacteria</taxon>
        <taxon>Candidatus Brenneribacteriota</taxon>
    </lineage>
</organism>
<dbReference type="AlphaFoldDB" id="A0A1G1XLM8"/>
<dbReference type="Proteomes" id="UP000178570">
    <property type="component" value="Unassembled WGS sequence"/>
</dbReference>
<protein>
    <submittedName>
        <fullName evidence="1">Uncharacterized protein</fullName>
    </submittedName>
</protein>
<evidence type="ECO:0000313" key="2">
    <source>
        <dbReference type="Proteomes" id="UP000178570"/>
    </source>
</evidence>
<gene>
    <name evidence="1" type="ORF">A2570_02935</name>
</gene>
<sequence length="66" mass="7399">MKTLPDAMFIIGQLWLVDDDKIAFVIRLISAGNDLKAIEGIIREARKLSRIQASNLDAVENFKVGR</sequence>
<comment type="caution">
    <text evidence="1">The sequence shown here is derived from an EMBL/GenBank/DDBJ whole genome shotgun (WGS) entry which is preliminary data.</text>
</comment>
<name>A0A1G1XLM8_9BACT</name>
<reference evidence="1 2" key="1">
    <citation type="journal article" date="2016" name="Nat. Commun.">
        <title>Thousands of microbial genomes shed light on interconnected biogeochemical processes in an aquifer system.</title>
        <authorList>
            <person name="Anantharaman K."/>
            <person name="Brown C.T."/>
            <person name="Hug L.A."/>
            <person name="Sharon I."/>
            <person name="Castelle C.J."/>
            <person name="Probst A.J."/>
            <person name="Thomas B.C."/>
            <person name="Singh A."/>
            <person name="Wilkins M.J."/>
            <person name="Karaoz U."/>
            <person name="Brodie E.L."/>
            <person name="Williams K.H."/>
            <person name="Hubbard S.S."/>
            <person name="Banfield J.F."/>
        </authorList>
    </citation>
    <scope>NUCLEOTIDE SEQUENCE [LARGE SCALE GENOMIC DNA]</scope>
</reference>
<evidence type="ECO:0000313" key="1">
    <source>
        <dbReference type="EMBL" id="OGY40217.1"/>
    </source>
</evidence>